<evidence type="ECO:0000313" key="2">
    <source>
        <dbReference type="EMBL" id="THH32270.1"/>
    </source>
</evidence>
<evidence type="ECO:0000313" key="3">
    <source>
        <dbReference type="Proteomes" id="UP000308730"/>
    </source>
</evidence>
<evidence type="ECO:0000256" key="1">
    <source>
        <dbReference type="SAM" id="Phobius"/>
    </source>
</evidence>
<feature type="transmembrane region" description="Helical" evidence="1">
    <location>
        <begin position="21"/>
        <end position="40"/>
    </location>
</feature>
<keyword evidence="1" id="KW-0812">Transmembrane</keyword>
<dbReference type="EMBL" id="SGPM01000025">
    <property type="protein sequence ID" value="THH32270.1"/>
    <property type="molecule type" value="Genomic_DNA"/>
</dbReference>
<sequence length="125" mass="13751">MKVNGDVQVNTSPELVEMVKAILFILPVLSLVWSVTATPIEARELESSRIDATSFGNLLKKDVEVARIDATSFGNLQKKEADARVDATTFGNLQKKEPARIDATTFTKKEVSLERADALNFNPSQ</sequence>
<keyword evidence="1" id="KW-0472">Membrane</keyword>
<keyword evidence="1" id="KW-1133">Transmembrane helix</keyword>
<keyword evidence="3" id="KW-1185">Reference proteome</keyword>
<organism evidence="2 3">
    <name type="scientific">Antrodiella citrinella</name>
    <dbReference type="NCBI Taxonomy" id="2447956"/>
    <lineage>
        <taxon>Eukaryota</taxon>
        <taxon>Fungi</taxon>
        <taxon>Dikarya</taxon>
        <taxon>Basidiomycota</taxon>
        <taxon>Agaricomycotina</taxon>
        <taxon>Agaricomycetes</taxon>
        <taxon>Polyporales</taxon>
        <taxon>Steccherinaceae</taxon>
        <taxon>Antrodiella</taxon>
    </lineage>
</organism>
<dbReference type="Proteomes" id="UP000308730">
    <property type="component" value="Unassembled WGS sequence"/>
</dbReference>
<proteinExistence type="predicted"/>
<protein>
    <submittedName>
        <fullName evidence="2">Uncharacterized protein</fullName>
    </submittedName>
</protein>
<dbReference type="AlphaFoldDB" id="A0A4S4N8M3"/>
<reference evidence="2 3" key="1">
    <citation type="submission" date="2019-02" db="EMBL/GenBank/DDBJ databases">
        <title>Genome sequencing of the rare red list fungi Antrodiella citrinella (Flaviporus citrinellus).</title>
        <authorList>
            <person name="Buettner E."/>
            <person name="Kellner H."/>
        </authorList>
    </citation>
    <scope>NUCLEOTIDE SEQUENCE [LARGE SCALE GENOMIC DNA]</scope>
    <source>
        <strain evidence="2 3">DSM 108506</strain>
    </source>
</reference>
<dbReference type="OrthoDB" id="10549217at2759"/>
<comment type="caution">
    <text evidence="2">The sequence shown here is derived from an EMBL/GenBank/DDBJ whole genome shotgun (WGS) entry which is preliminary data.</text>
</comment>
<name>A0A4S4N8M3_9APHY</name>
<gene>
    <name evidence="2" type="ORF">EUX98_g1887</name>
</gene>
<accession>A0A4S4N8M3</accession>